<dbReference type="CDD" id="cd05327">
    <property type="entry name" value="retinol-DH_like_SDR_c_like"/>
    <property type="match status" value="1"/>
</dbReference>
<dbReference type="AlphaFoldDB" id="A0AAP2Z5P4"/>
<dbReference type="InterPro" id="IPR036291">
    <property type="entry name" value="NAD(P)-bd_dom_sf"/>
</dbReference>
<dbReference type="NCBIfam" id="NF004513">
    <property type="entry name" value="PRK05854.1"/>
    <property type="match status" value="1"/>
</dbReference>
<feature type="region of interest" description="Disordered" evidence="3">
    <location>
        <begin position="266"/>
        <end position="302"/>
    </location>
</feature>
<evidence type="ECO:0000313" key="5">
    <source>
        <dbReference type="Proteomes" id="UP001321047"/>
    </source>
</evidence>
<organism evidence="4 5">
    <name type="scientific">Natronosalvus hydrolyticus</name>
    <dbReference type="NCBI Taxonomy" id="2979988"/>
    <lineage>
        <taxon>Archaea</taxon>
        <taxon>Methanobacteriati</taxon>
        <taxon>Methanobacteriota</taxon>
        <taxon>Stenosarchaea group</taxon>
        <taxon>Halobacteria</taxon>
        <taxon>Halobacteriales</taxon>
        <taxon>Natrialbaceae</taxon>
        <taxon>Natronosalvus</taxon>
    </lineage>
</organism>
<keyword evidence="5" id="KW-1185">Reference proteome</keyword>
<dbReference type="Proteomes" id="UP001321047">
    <property type="component" value="Unassembled WGS sequence"/>
</dbReference>
<dbReference type="PRINTS" id="PR00080">
    <property type="entry name" value="SDRFAMILY"/>
</dbReference>
<evidence type="ECO:0000313" key="4">
    <source>
        <dbReference type="EMBL" id="MCU4751012.1"/>
    </source>
</evidence>
<dbReference type="NCBIfam" id="NF004846">
    <property type="entry name" value="PRK06197.1"/>
    <property type="match status" value="1"/>
</dbReference>
<keyword evidence="1" id="KW-0560">Oxidoreductase</keyword>
<evidence type="ECO:0000256" key="3">
    <source>
        <dbReference type="SAM" id="MobiDB-lite"/>
    </source>
</evidence>
<dbReference type="Pfam" id="PF00106">
    <property type="entry name" value="adh_short"/>
    <property type="match status" value="1"/>
</dbReference>
<accession>A0AAP2Z5P4</accession>
<reference evidence="4 5" key="1">
    <citation type="submission" date="2022-09" db="EMBL/GenBank/DDBJ databases">
        <title>Enrichment on poylsaccharides allowed isolation of novel metabolic and taxonomic groups of Haloarchaea.</title>
        <authorList>
            <person name="Sorokin D.Y."/>
            <person name="Elcheninov A.G."/>
            <person name="Khizhniak T.V."/>
            <person name="Kolganova T.V."/>
            <person name="Kublanov I.V."/>
        </authorList>
    </citation>
    <scope>NUCLEOTIDE SEQUENCE [LARGE SCALE GENOMIC DNA]</scope>
    <source>
        <strain evidence="4 5">AArc-curdl1</strain>
    </source>
</reference>
<dbReference type="SUPFAM" id="SSF51735">
    <property type="entry name" value="NAD(P)-binding Rossmann-fold domains"/>
    <property type="match status" value="1"/>
</dbReference>
<evidence type="ECO:0000256" key="2">
    <source>
        <dbReference type="RuleBase" id="RU000363"/>
    </source>
</evidence>
<dbReference type="InterPro" id="IPR002347">
    <property type="entry name" value="SDR_fam"/>
</dbReference>
<name>A0AAP2Z5P4_9EURY</name>
<dbReference type="GO" id="GO:0016491">
    <property type="term" value="F:oxidoreductase activity"/>
    <property type="evidence" value="ECO:0007669"/>
    <property type="project" value="UniProtKB-KW"/>
</dbReference>
<dbReference type="PANTHER" id="PTHR43157:SF31">
    <property type="entry name" value="PHOSPHATIDYLINOSITOL-GLYCAN BIOSYNTHESIS CLASS F PROTEIN"/>
    <property type="match status" value="1"/>
</dbReference>
<proteinExistence type="inferred from homology"/>
<comment type="caution">
    <text evidence="4">The sequence shown here is derived from an EMBL/GenBank/DDBJ whole genome shotgun (WGS) entry which is preliminary data.</text>
</comment>
<dbReference type="PANTHER" id="PTHR43157">
    <property type="entry name" value="PHOSPHATIDYLINOSITOL-GLYCAN BIOSYNTHESIS CLASS F PROTEIN-RELATED"/>
    <property type="match status" value="1"/>
</dbReference>
<dbReference type="EMBL" id="JAOPJZ010000002">
    <property type="protein sequence ID" value="MCU4751012.1"/>
    <property type="molecule type" value="Genomic_DNA"/>
</dbReference>
<comment type="similarity">
    <text evidence="2">Belongs to the short-chain dehydrogenases/reductases (SDR) family.</text>
</comment>
<dbReference type="RefSeq" id="WP_342806368.1">
    <property type="nucleotide sequence ID" value="NZ_JAOPJZ010000002.1"/>
</dbReference>
<dbReference type="PRINTS" id="PR00081">
    <property type="entry name" value="GDHRDH"/>
</dbReference>
<sequence length="302" mass="32294">MTWTADSMPDLSDRRLVVTGANSGIGLEATRELARAGATVVMACRSRDRGEAAAGEIHADVGHADLVIESLDLASLESIRTFAAELDGTVDVLVNNAGVMGIPRAETEDGFEKQLGINHLGHFALTAQLSDQLAADGRVVTVSSAMHERGAIDFGDLHSRHSYGPWEAYSQSKLANVLFARELQRRFEAAGTDQRSLAVHPGYADTDLQPRVARAKGSRIQLGMMWAANAVFAQPASMGALPTLYAATAPDVNGGGYYGPGGLLNMRGYPDRQEPSKRAQNPETAKRLWDVSEAETGVDFSL</sequence>
<evidence type="ECO:0000256" key="1">
    <source>
        <dbReference type="ARBA" id="ARBA00023002"/>
    </source>
</evidence>
<protein>
    <submittedName>
        <fullName evidence="4">Oxidoreductase</fullName>
    </submittedName>
</protein>
<dbReference type="Gene3D" id="3.40.50.720">
    <property type="entry name" value="NAD(P)-binding Rossmann-like Domain"/>
    <property type="match status" value="1"/>
</dbReference>
<gene>
    <name evidence="4" type="ORF">OB919_03290</name>
</gene>